<reference evidence="2 3" key="1">
    <citation type="journal article" date="2014" name="Int. J. Syst. Evol. Microbiol.">
        <title>Nitrososphaera viennensis gen. nov., sp. nov., an aerobic and mesophilic, ammonia-oxidizing archaeon from soil and a member of the archaeal phylum Thaumarchaeota.</title>
        <authorList>
            <person name="Stieglmeier M."/>
            <person name="Klingl A."/>
            <person name="Alves R.J."/>
            <person name="Rittmann S.K."/>
            <person name="Melcher M."/>
            <person name="Leisch N."/>
            <person name="Schleper C."/>
        </authorList>
    </citation>
    <scope>NUCLEOTIDE SEQUENCE [LARGE SCALE GENOMIC DNA]</scope>
    <source>
        <strain evidence="2">EN76</strain>
    </source>
</reference>
<protein>
    <submittedName>
        <fullName evidence="2">Uncharacterized protein</fullName>
    </submittedName>
</protein>
<gene>
    <name evidence="2" type="ORF">NVIE_019240</name>
</gene>
<feature type="region of interest" description="Disordered" evidence="1">
    <location>
        <begin position="1"/>
        <end position="64"/>
    </location>
</feature>
<dbReference type="OrthoDB" id="9412at2157"/>
<evidence type="ECO:0000256" key="1">
    <source>
        <dbReference type="SAM" id="MobiDB-lite"/>
    </source>
</evidence>
<evidence type="ECO:0000313" key="2">
    <source>
        <dbReference type="EMBL" id="AIC16183.1"/>
    </source>
</evidence>
<feature type="compositionally biased region" description="Basic and acidic residues" evidence="1">
    <location>
        <begin position="13"/>
        <end position="24"/>
    </location>
</feature>
<dbReference type="GeneID" id="74947176"/>
<dbReference type="InterPro" id="IPR010985">
    <property type="entry name" value="Ribbon_hlx_hlx"/>
</dbReference>
<sequence length="242" mass="27795">MTTREGAGAISPRWRDDGDDDKNNSRSSGGNSKNSTRHHQEQRQQQQRIAAVTATKKEKAARKSRPLMLRIPSNLLESLRDEAAKDDASVNSFIITVLKKYISWGRFQERLGFMPMHKSMIRIMLSKMTPEEIEEIGQMQKDQTIRDFLLFKSGYNIESFIQWIELRCRVLGFELLLKQEANPNSIFVMIHHDMGQNWSLYYKGMFSAVLQELLPDGSYDEIIFNTNKASFSMHLAGVSIDG</sequence>
<dbReference type="SUPFAM" id="SSF47598">
    <property type="entry name" value="Ribbon-helix-helix"/>
    <property type="match status" value="1"/>
</dbReference>
<evidence type="ECO:0000313" key="3">
    <source>
        <dbReference type="Proteomes" id="UP000027093"/>
    </source>
</evidence>
<dbReference type="KEGG" id="nvn:NVIE_019240"/>
<feature type="compositionally biased region" description="Low complexity" evidence="1">
    <location>
        <begin position="25"/>
        <end position="34"/>
    </location>
</feature>
<dbReference type="EMBL" id="CP007536">
    <property type="protein sequence ID" value="AIC16183.1"/>
    <property type="molecule type" value="Genomic_DNA"/>
</dbReference>
<dbReference type="Gene3D" id="1.10.1220.10">
    <property type="entry name" value="Met repressor-like"/>
    <property type="match status" value="1"/>
</dbReference>
<dbReference type="Proteomes" id="UP000027093">
    <property type="component" value="Chromosome"/>
</dbReference>
<feature type="compositionally biased region" description="Low complexity" evidence="1">
    <location>
        <begin position="43"/>
        <end position="54"/>
    </location>
</feature>
<dbReference type="RefSeq" id="WP_144239621.1">
    <property type="nucleotide sequence ID" value="NZ_CP007536.1"/>
</dbReference>
<name>A0A060HL10_9ARCH</name>
<dbReference type="HOGENOM" id="CLU_100103_0_0_2"/>
<accession>A0A060HL10</accession>
<dbReference type="AlphaFoldDB" id="A0A060HL10"/>
<organism evidence="2 3">
    <name type="scientific">Nitrososphaera viennensis EN76</name>
    <dbReference type="NCBI Taxonomy" id="926571"/>
    <lineage>
        <taxon>Archaea</taxon>
        <taxon>Nitrososphaerota</taxon>
        <taxon>Nitrososphaeria</taxon>
        <taxon>Nitrososphaerales</taxon>
        <taxon>Nitrososphaeraceae</taxon>
        <taxon>Nitrososphaera</taxon>
    </lineage>
</organism>
<dbReference type="InterPro" id="IPR013321">
    <property type="entry name" value="Arc_rbn_hlx_hlx"/>
</dbReference>
<proteinExistence type="predicted"/>
<dbReference type="GO" id="GO:0006355">
    <property type="term" value="P:regulation of DNA-templated transcription"/>
    <property type="evidence" value="ECO:0007669"/>
    <property type="project" value="InterPro"/>
</dbReference>
<keyword evidence="3" id="KW-1185">Reference proteome</keyword>